<comment type="caution">
    <text evidence="2">The sequence shown here is derived from an EMBL/GenBank/DDBJ whole genome shotgun (WGS) entry which is preliminary data.</text>
</comment>
<dbReference type="Proteomes" id="UP001419268">
    <property type="component" value="Unassembled WGS sequence"/>
</dbReference>
<proteinExistence type="predicted"/>
<gene>
    <name evidence="2" type="ORF">Scep_030378</name>
</gene>
<accession>A0AAP0HGF6</accession>
<keyword evidence="3" id="KW-1185">Reference proteome</keyword>
<dbReference type="AlphaFoldDB" id="A0AAP0HGF6"/>
<reference evidence="2 3" key="1">
    <citation type="submission" date="2024-01" db="EMBL/GenBank/DDBJ databases">
        <title>Genome assemblies of Stephania.</title>
        <authorList>
            <person name="Yang L."/>
        </authorList>
    </citation>
    <scope>NUCLEOTIDE SEQUENCE [LARGE SCALE GENOMIC DNA]</scope>
    <source>
        <strain evidence="2">JXDWG</strain>
        <tissue evidence="2">Leaf</tissue>
    </source>
</reference>
<protein>
    <submittedName>
        <fullName evidence="2">Uncharacterized protein</fullName>
    </submittedName>
</protein>
<organism evidence="2 3">
    <name type="scientific">Stephania cephalantha</name>
    <dbReference type="NCBI Taxonomy" id="152367"/>
    <lineage>
        <taxon>Eukaryota</taxon>
        <taxon>Viridiplantae</taxon>
        <taxon>Streptophyta</taxon>
        <taxon>Embryophyta</taxon>
        <taxon>Tracheophyta</taxon>
        <taxon>Spermatophyta</taxon>
        <taxon>Magnoliopsida</taxon>
        <taxon>Ranunculales</taxon>
        <taxon>Menispermaceae</taxon>
        <taxon>Menispermoideae</taxon>
        <taxon>Cissampelideae</taxon>
        <taxon>Stephania</taxon>
    </lineage>
</organism>
<evidence type="ECO:0000313" key="2">
    <source>
        <dbReference type="EMBL" id="KAK9083907.1"/>
    </source>
</evidence>
<dbReference type="EMBL" id="JBBNAG010000013">
    <property type="protein sequence ID" value="KAK9083907.1"/>
    <property type="molecule type" value="Genomic_DNA"/>
</dbReference>
<evidence type="ECO:0000256" key="1">
    <source>
        <dbReference type="SAM" id="MobiDB-lite"/>
    </source>
</evidence>
<sequence length="147" mass="15910">MEVVTLGHDFYRNGSRDPGSRLPSHFKPPKTLVLFAFLPIASRSPRSAIRPPSTAASLPPFLRRPRPLAVHCQVRPPPSSRSVLITRPCLHRPRGVLPLSPRRPRLPSGGLPSCAAPPPASLPLHRPYFLLPSHPSSPPASLSLTAA</sequence>
<evidence type="ECO:0000313" key="3">
    <source>
        <dbReference type="Proteomes" id="UP001419268"/>
    </source>
</evidence>
<name>A0AAP0HGF6_9MAGN</name>
<feature type="region of interest" description="Disordered" evidence="1">
    <location>
        <begin position="94"/>
        <end position="118"/>
    </location>
</feature>
<feature type="compositionally biased region" description="Low complexity" evidence="1">
    <location>
        <begin position="95"/>
        <end position="114"/>
    </location>
</feature>